<comment type="caution">
    <text evidence="6">The sequence shown here is derived from an EMBL/GenBank/DDBJ whole genome shotgun (WGS) entry which is preliminary data.</text>
</comment>
<dbReference type="RefSeq" id="WP_166519210.1">
    <property type="nucleotide sequence ID" value="NZ_JAAABJ010000476.1"/>
</dbReference>
<dbReference type="InterPro" id="IPR050739">
    <property type="entry name" value="MFP"/>
</dbReference>
<evidence type="ECO:0000256" key="1">
    <source>
        <dbReference type="ARBA" id="ARBA00004167"/>
    </source>
</evidence>
<comment type="subcellular location">
    <subcellularLocation>
        <location evidence="1">Membrane</location>
        <topology evidence="1">Single-pass membrane protein</topology>
    </subcellularLocation>
</comment>
<dbReference type="AlphaFoldDB" id="A0A845PRT4"/>
<reference evidence="6 7" key="1">
    <citation type="submission" date="2019-11" db="EMBL/GenBank/DDBJ databases">
        <title>Characterization of Elizabethkingia argenteiflava sp. nov., isolated from inner surface of Soybean Pods.</title>
        <authorList>
            <person name="Mo S."/>
        </authorList>
    </citation>
    <scope>NUCLEOTIDE SEQUENCE [LARGE SCALE GENOMIC DNA]</scope>
    <source>
        <strain evidence="6 7">YB22</strain>
    </source>
</reference>
<keyword evidence="4 5" id="KW-0472">Membrane</keyword>
<evidence type="ECO:0000256" key="2">
    <source>
        <dbReference type="ARBA" id="ARBA00022692"/>
    </source>
</evidence>
<evidence type="ECO:0000256" key="4">
    <source>
        <dbReference type="ARBA" id="ARBA00023136"/>
    </source>
</evidence>
<evidence type="ECO:0000313" key="7">
    <source>
        <dbReference type="Proteomes" id="UP000553459"/>
    </source>
</evidence>
<dbReference type="PANTHER" id="PTHR30386:SF26">
    <property type="entry name" value="TRANSPORT PROTEIN COMB"/>
    <property type="match status" value="1"/>
</dbReference>
<dbReference type="EMBL" id="JAAABJ010000476">
    <property type="protein sequence ID" value="NAW50912.1"/>
    <property type="molecule type" value="Genomic_DNA"/>
</dbReference>
<evidence type="ECO:0008006" key="8">
    <source>
        <dbReference type="Google" id="ProtNLM"/>
    </source>
</evidence>
<keyword evidence="2 5" id="KW-0812">Transmembrane</keyword>
<accession>A0A845PRT4</accession>
<organism evidence="6 7">
    <name type="scientific">Elizabethkingia argenteiflava</name>
    <dbReference type="NCBI Taxonomy" id="2681556"/>
    <lineage>
        <taxon>Bacteria</taxon>
        <taxon>Pseudomonadati</taxon>
        <taxon>Bacteroidota</taxon>
        <taxon>Flavobacteriia</taxon>
        <taxon>Flavobacteriales</taxon>
        <taxon>Weeksellaceae</taxon>
        <taxon>Elizabethkingia</taxon>
    </lineage>
</organism>
<keyword evidence="7" id="KW-1185">Reference proteome</keyword>
<evidence type="ECO:0000256" key="3">
    <source>
        <dbReference type="ARBA" id="ARBA00022989"/>
    </source>
</evidence>
<gene>
    <name evidence="6" type="ORF">GNY06_05835</name>
</gene>
<name>A0A845PRT4_9FLAO</name>
<keyword evidence="3 5" id="KW-1133">Transmembrane helix</keyword>
<dbReference type="GO" id="GO:0016020">
    <property type="term" value="C:membrane"/>
    <property type="evidence" value="ECO:0007669"/>
    <property type="project" value="UniProtKB-SubCell"/>
</dbReference>
<evidence type="ECO:0000256" key="5">
    <source>
        <dbReference type="SAM" id="Phobius"/>
    </source>
</evidence>
<dbReference type="Proteomes" id="UP000553459">
    <property type="component" value="Unassembled WGS sequence"/>
</dbReference>
<evidence type="ECO:0000313" key="6">
    <source>
        <dbReference type="EMBL" id="NAW50912.1"/>
    </source>
</evidence>
<proteinExistence type="predicted"/>
<sequence length="424" mass="48581">MKNKYTTEELYEASQSFKSNKTIISLLFIIAFLIALFSGAYYIKYPKTVEGKIIITSLTNTYNVYSPLNGKVNILKKERDELNAGETIAYIENPTNYQDLISLEKDIKKFNLEKLNQSIDALAVNLNYKLGSIQEFYYNFIISVNTYKNITKNNIYKTNIQKYSFKIKENQKQIELLGKVKRLQDNKVASIKANYTRDSILEAEGVISKNDLNISRTNYLNQMENMSSSDVRIHDVSSSNKDIKGEINSLNAQNNNETSKAIIDIEKQYFNLINAIETWKNNYLIISPIDGQLQFVSPFISKSSYISRETKLFIILPHNNNLIGKAFLTPKNYGPLKVGQSAIIKLSDYPYRDYGIIKGTLSKKSPIASDTLYQVDVKLNNGLVTNTHKKLEYYHNMTGVVEFTTKKMSLLERFMNILSSINEE</sequence>
<feature type="transmembrane region" description="Helical" evidence="5">
    <location>
        <begin position="23"/>
        <end position="43"/>
    </location>
</feature>
<dbReference type="PANTHER" id="PTHR30386">
    <property type="entry name" value="MEMBRANE FUSION SUBUNIT OF EMRAB-TOLC MULTIDRUG EFFLUX PUMP"/>
    <property type="match status" value="1"/>
</dbReference>
<protein>
    <recommendedName>
        <fullName evidence="8">HlyD family efflux transporter periplasmic adaptor subunit</fullName>
    </recommendedName>
</protein>